<dbReference type="Gene3D" id="3.40.50.410">
    <property type="entry name" value="von Willebrand factor, type A domain"/>
    <property type="match status" value="1"/>
</dbReference>
<dbReference type="SUPFAM" id="SSF53300">
    <property type="entry name" value="vWA-like"/>
    <property type="match status" value="1"/>
</dbReference>
<comment type="caution">
    <text evidence="1">The sequence shown here is derived from an EMBL/GenBank/DDBJ whole genome shotgun (WGS) entry which is preliminary data.</text>
</comment>
<evidence type="ECO:0000313" key="1">
    <source>
        <dbReference type="EMBL" id="OPB38803.1"/>
    </source>
</evidence>
<gene>
    <name evidence="1" type="ORF">A0O28_0019090</name>
</gene>
<evidence type="ECO:0000313" key="2">
    <source>
        <dbReference type="Proteomes" id="UP000191004"/>
    </source>
</evidence>
<dbReference type="OrthoDB" id="3789175at2759"/>
<proteinExistence type="predicted"/>
<dbReference type="AlphaFoldDB" id="A0A1T3CCG6"/>
<dbReference type="InterPro" id="IPR036465">
    <property type="entry name" value="vWFA_dom_sf"/>
</dbReference>
<dbReference type="EMBL" id="LVVK01000020">
    <property type="protein sequence ID" value="OPB38803.1"/>
    <property type="molecule type" value="Genomic_DNA"/>
</dbReference>
<evidence type="ECO:0008006" key="3">
    <source>
        <dbReference type="Google" id="ProtNLM"/>
    </source>
</evidence>
<protein>
    <recommendedName>
        <fullName evidence="3">VWFA domain-containing protein</fullName>
    </recommendedName>
</protein>
<dbReference type="SUPFAM" id="SSF54001">
    <property type="entry name" value="Cysteine proteinases"/>
    <property type="match status" value="1"/>
</dbReference>
<dbReference type="Proteomes" id="UP000191004">
    <property type="component" value="Unassembled WGS sequence"/>
</dbReference>
<name>A0A1T3CCG6_9HYPO</name>
<sequence>MSKKPCPMPEGSSTELGESPTALVGCLLDVSGSMQKALEVDRPNEPATERLEAVIQAALKVAQVEKERCSNALIFIGIFGLKEKVVEPDTEDLSPSVVDLCAVADALVGYSNEQSSGHDLLIARANGEHLSHITRYIREKLTDNEARILDAHLQEHPADTQQFVDSIPPEASVQAMHTGSQTAGGVLGTAGGFSIGFFAGGPVAAAIGALVGGPGGGFFGDRVATDFEDRAVEESEALSLARRICARWLNNFTNFRARPVDDVIRILEQLLQRSDASTETNRDAGNGASSELETLKRYMYGRTPMQHALRSSLDVFRSCPNVEQRLLLLVSDGLSTDGDPLEISSELEKDKVSIATIYLTSDREIAHRQLYYQPIDSWNDGQRKLFHMATNFSCLEHPVPVLASTGWKVPSEGEARLYAVLSSSAALDEFCSLLVSARPGMADGLLDIVGRISQDAYINDEHVKTCRKPSNQGSSGTCYAHATAGAIHMSLLRIVGREDGYPSIEEVRKRILSDFPAQQGGRNTRSVLNQSVQWYRPLHYQEVDENGARQAVLHRRPVLATFGLSKSGWDEFANHFHKSSTSDQDPVRILTCAQMVPHRSGIRDGGHAVIMTGCSPRSLTFLNSWGRKWGNNGSFSVESYTALELDNAPMSFYDVYWLESELTSAEKQAYASKVDNDLRSFSKKYPGILELQLRCPACSSTTRLGDYEGTVRQLKCPHCNELFTPDVKSLIDTLNASQ</sequence>
<organism evidence="1 2">
    <name type="scientific">Trichoderma guizhouense</name>
    <dbReference type="NCBI Taxonomy" id="1491466"/>
    <lineage>
        <taxon>Eukaryota</taxon>
        <taxon>Fungi</taxon>
        <taxon>Dikarya</taxon>
        <taxon>Ascomycota</taxon>
        <taxon>Pezizomycotina</taxon>
        <taxon>Sordariomycetes</taxon>
        <taxon>Hypocreomycetidae</taxon>
        <taxon>Hypocreales</taxon>
        <taxon>Hypocreaceae</taxon>
        <taxon>Trichoderma</taxon>
    </lineage>
</organism>
<dbReference type="Gene3D" id="3.90.70.10">
    <property type="entry name" value="Cysteine proteinases"/>
    <property type="match status" value="1"/>
</dbReference>
<accession>A0A1T3CCG6</accession>
<reference evidence="1 2" key="1">
    <citation type="submission" date="2016-04" db="EMBL/GenBank/DDBJ databases">
        <title>Multiple horizontal gene transfer events from other fungi enriched the ability of the initially mycotrophic fungus Trichoderma (Ascomycota) to feed on dead plant biomass.</title>
        <authorList>
            <person name="Atanasova L."/>
            <person name="Chenthamara K."/>
            <person name="Zhang J."/>
            <person name="Grujic M."/>
            <person name="Henrissat B."/>
            <person name="Kuo A."/>
            <person name="Aertz A."/>
            <person name="Salamov A."/>
            <person name="Lipzen A."/>
            <person name="Labutti K."/>
            <person name="Barry K."/>
            <person name="Miao Y."/>
            <person name="Rahimi M.J."/>
            <person name="Shen Q."/>
            <person name="Grigoriev I.V."/>
            <person name="Kubicek C.P."/>
            <person name="Druzhinina I.S."/>
        </authorList>
    </citation>
    <scope>NUCLEOTIDE SEQUENCE [LARGE SCALE GENOMIC DNA]</scope>
    <source>
        <strain evidence="1 2">NJAU 4742</strain>
    </source>
</reference>
<keyword evidence="2" id="KW-1185">Reference proteome</keyword>
<dbReference type="InterPro" id="IPR038765">
    <property type="entry name" value="Papain-like_cys_pep_sf"/>
</dbReference>